<dbReference type="PANTHER" id="PTHR15495:SF7">
    <property type="entry name" value="GPI INOSITOL-DEACYLASE"/>
    <property type="match status" value="1"/>
</dbReference>
<name>A0A820NEG9_9BILA</name>
<dbReference type="Pfam" id="PF07819">
    <property type="entry name" value="PGAP1"/>
    <property type="match status" value="1"/>
</dbReference>
<evidence type="ECO:0000256" key="3">
    <source>
        <dbReference type="ARBA" id="ARBA00022801"/>
    </source>
</evidence>
<evidence type="ECO:0000313" key="8">
    <source>
        <dbReference type="Proteomes" id="UP000663874"/>
    </source>
</evidence>
<comment type="caution">
    <text evidence="7">The sequence shown here is derived from an EMBL/GenBank/DDBJ whole genome shotgun (WGS) entry which is preliminary data.</text>
</comment>
<dbReference type="PANTHER" id="PTHR15495">
    <property type="entry name" value="NEGATIVE REGULATOR OF VESICLE FORMATION-RELATED"/>
    <property type="match status" value="1"/>
</dbReference>
<comment type="subcellular location">
    <subcellularLocation>
        <location evidence="1">Endomembrane system</location>
    </subcellularLocation>
</comment>
<reference evidence="7" key="1">
    <citation type="submission" date="2021-02" db="EMBL/GenBank/DDBJ databases">
        <authorList>
            <person name="Nowell W R."/>
        </authorList>
    </citation>
    <scope>NUCLEOTIDE SEQUENCE</scope>
</reference>
<evidence type="ECO:0000256" key="4">
    <source>
        <dbReference type="ARBA" id="ARBA00022989"/>
    </source>
</evidence>
<dbReference type="InterPro" id="IPR039529">
    <property type="entry name" value="PGAP1/BST1"/>
</dbReference>
<feature type="non-terminal residue" evidence="7">
    <location>
        <position position="1"/>
    </location>
</feature>
<dbReference type="InterPro" id="IPR012908">
    <property type="entry name" value="PGAP1-ab_dom-like"/>
</dbReference>
<dbReference type="EMBL" id="CAJOBE010062035">
    <property type="protein sequence ID" value="CAF4389430.1"/>
    <property type="molecule type" value="Genomic_DNA"/>
</dbReference>
<dbReference type="AlphaFoldDB" id="A0A820NEG9"/>
<evidence type="ECO:0000313" key="7">
    <source>
        <dbReference type="EMBL" id="CAF4389430.1"/>
    </source>
</evidence>
<dbReference type="GO" id="GO:0006888">
    <property type="term" value="P:endoplasmic reticulum to Golgi vesicle-mediated transport"/>
    <property type="evidence" value="ECO:0007669"/>
    <property type="project" value="TreeGrafter"/>
</dbReference>
<proteinExistence type="predicted"/>
<protein>
    <recommendedName>
        <fullName evidence="6">GPI inositol-deacylase PGAP1-like alpha/beta domain-containing protein</fullName>
    </recommendedName>
</protein>
<dbReference type="GO" id="GO:0016020">
    <property type="term" value="C:membrane"/>
    <property type="evidence" value="ECO:0007669"/>
    <property type="project" value="GOC"/>
</dbReference>
<sequence>DHLVRSDLCSLNGLTDESRSIDVLTSAVPHVWTSTDHRCIVWCRQLVLTTTRA</sequence>
<keyword evidence="5" id="KW-0472">Membrane</keyword>
<evidence type="ECO:0000259" key="6">
    <source>
        <dbReference type="Pfam" id="PF07819"/>
    </source>
</evidence>
<dbReference type="Proteomes" id="UP000663874">
    <property type="component" value="Unassembled WGS sequence"/>
</dbReference>
<organism evidence="7 8">
    <name type="scientific">Rotaria sordida</name>
    <dbReference type="NCBI Taxonomy" id="392033"/>
    <lineage>
        <taxon>Eukaryota</taxon>
        <taxon>Metazoa</taxon>
        <taxon>Spiralia</taxon>
        <taxon>Gnathifera</taxon>
        <taxon>Rotifera</taxon>
        <taxon>Eurotatoria</taxon>
        <taxon>Bdelloidea</taxon>
        <taxon>Philodinida</taxon>
        <taxon>Philodinidae</taxon>
        <taxon>Rotaria</taxon>
    </lineage>
</organism>
<gene>
    <name evidence="7" type="ORF">FNK824_LOCUS43570</name>
</gene>
<keyword evidence="2" id="KW-0812">Transmembrane</keyword>
<feature type="domain" description="GPI inositol-deacylase PGAP1-like alpha/beta" evidence="6">
    <location>
        <begin position="1"/>
        <end position="52"/>
    </location>
</feature>
<keyword evidence="3" id="KW-0378">Hydrolase</keyword>
<feature type="non-terminal residue" evidence="7">
    <location>
        <position position="53"/>
    </location>
</feature>
<dbReference type="GO" id="GO:0005783">
    <property type="term" value="C:endoplasmic reticulum"/>
    <property type="evidence" value="ECO:0007669"/>
    <property type="project" value="TreeGrafter"/>
</dbReference>
<dbReference type="GO" id="GO:0050185">
    <property type="term" value="F:phosphatidylinositol deacylase activity"/>
    <property type="evidence" value="ECO:0007669"/>
    <property type="project" value="TreeGrafter"/>
</dbReference>
<accession>A0A820NEG9</accession>
<evidence type="ECO:0000256" key="2">
    <source>
        <dbReference type="ARBA" id="ARBA00022692"/>
    </source>
</evidence>
<keyword evidence="4" id="KW-1133">Transmembrane helix</keyword>
<evidence type="ECO:0000256" key="1">
    <source>
        <dbReference type="ARBA" id="ARBA00004308"/>
    </source>
</evidence>
<evidence type="ECO:0000256" key="5">
    <source>
        <dbReference type="ARBA" id="ARBA00023136"/>
    </source>
</evidence>
<dbReference type="GO" id="GO:0006505">
    <property type="term" value="P:GPI anchor metabolic process"/>
    <property type="evidence" value="ECO:0007669"/>
    <property type="project" value="TreeGrafter"/>
</dbReference>